<dbReference type="PANTHER" id="PTHR30203:SF33">
    <property type="entry name" value="BLR4455 PROTEIN"/>
    <property type="match status" value="1"/>
</dbReference>
<dbReference type="GO" id="GO:0009279">
    <property type="term" value="C:cell outer membrane"/>
    <property type="evidence" value="ECO:0007669"/>
    <property type="project" value="UniProtKB-SubCell"/>
</dbReference>
<dbReference type="Pfam" id="PF02321">
    <property type="entry name" value="OEP"/>
    <property type="match status" value="2"/>
</dbReference>
<dbReference type="InterPro" id="IPR003423">
    <property type="entry name" value="OMP_efflux"/>
</dbReference>
<dbReference type="EMBL" id="LNYU01000081">
    <property type="protein sequence ID" value="KTD56570.1"/>
    <property type="molecule type" value="Genomic_DNA"/>
</dbReference>
<evidence type="ECO:0000256" key="1">
    <source>
        <dbReference type="ARBA" id="ARBA00007613"/>
    </source>
</evidence>
<comment type="similarity">
    <text evidence="1 2">Belongs to the outer membrane factor (OMF) (TC 1.B.17) family.</text>
</comment>
<comment type="subcellular location">
    <subcellularLocation>
        <location evidence="2">Cell outer membrane</location>
        <topology evidence="2">Lipid-anchor</topology>
    </subcellularLocation>
</comment>
<organism evidence="3 4">
    <name type="scientific">Legionella santicrucis</name>
    <dbReference type="NCBI Taxonomy" id="45074"/>
    <lineage>
        <taxon>Bacteria</taxon>
        <taxon>Pseudomonadati</taxon>
        <taxon>Pseudomonadota</taxon>
        <taxon>Gammaproteobacteria</taxon>
        <taxon>Legionellales</taxon>
        <taxon>Legionellaceae</taxon>
        <taxon>Legionella</taxon>
    </lineage>
</organism>
<dbReference type="InterPro" id="IPR010131">
    <property type="entry name" value="MdtP/NodT-like"/>
</dbReference>
<gene>
    <name evidence="3" type="ORF">Lsan_2730</name>
</gene>
<sequence length="522" mass="57016">MEVEAVSEHKKDNWHFGLYNKLFNPCFKRVSSMGALLVFLFLSNCTVGPDYKRPTQMLPQSYTKKSLGKKTPATATTMGGTQYFAPNKELPKQWWQLFHSKDLDDVVLASLQHNPTVTAAQESLSTALENAYAGKGALLPFVGSSFSPTYQQTAKILTSVLASNQYLYSLFTGQLYVSYTPDIFGGTRRQIESLVAQVEVQHFRLEATYLTLTTNVVNAVIQEAALREQITVTQHMIANQKKLLAIMTQQLKLGDTALSNVATQQATLAASEAMLPPLEKQLAIQRDLLNALTGRFPDDQHTPQFRLSSLHLPRELPLSVPAKLLENRPDIRAAEAQMHAANALIGVAIANRLPNVTINSSGTNLGSAATTIGTLLQSNTQFWAMAGIITQPIFDAGTLRHKQRAAEASYRQAAAEYRATVVNAFQNVADTLKAIKSDVLSLQTASNAERAALTSLNIAQRQFTLGDSSTVGLILNELTYQQAKLNLIQAQANRLSDTVALFQALGGGWQASADSKNFNASK</sequence>
<evidence type="ECO:0000256" key="2">
    <source>
        <dbReference type="RuleBase" id="RU362097"/>
    </source>
</evidence>
<protein>
    <submittedName>
        <fullName evidence="3">Outer membrane efflux protein</fullName>
    </submittedName>
</protein>
<keyword evidence="2" id="KW-0812">Transmembrane</keyword>
<comment type="caution">
    <text evidence="3">The sequence shown here is derived from an EMBL/GenBank/DDBJ whole genome shotgun (WGS) entry which is preliminary data.</text>
</comment>
<name>A0A0W0YHZ9_9GAMM</name>
<dbReference type="PANTHER" id="PTHR30203">
    <property type="entry name" value="OUTER MEMBRANE CATION EFFLUX PROTEIN"/>
    <property type="match status" value="1"/>
</dbReference>
<reference evidence="3 4" key="1">
    <citation type="submission" date="2015-11" db="EMBL/GenBank/DDBJ databases">
        <title>Genomic analysis of 38 Legionella species identifies large and diverse effector repertoires.</title>
        <authorList>
            <person name="Burstein D."/>
            <person name="Amaro F."/>
            <person name="Zusman T."/>
            <person name="Lifshitz Z."/>
            <person name="Cohen O."/>
            <person name="Gilbert J.A."/>
            <person name="Pupko T."/>
            <person name="Shuman H.A."/>
            <person name="Segal G."/>
        </authorList>
    </citation>
    <scope>NUCLEOTIDE SEQUENCE [LARGE SCALE GENOMIC DNA]</scope>
    <source>
        <strain evidence="3 4">SC-63-C7</strain>
    </source>
</reference>
<dbReference type="OrthoDB" id="9770517at2"/>
<evidence type="ECO:0000313" key="4">
    <source>
        <dbReference type="Proteomes" id="UP000054703"/>
    </source>
</evidence>
<keyword evidence="4" id="KW-1185">Reference proteome</keyword>
<keyword evidence="2" id="KW-0449">Lipoprotein</keyword>
<keyword evidence="2" id="KW-0564">Palmitate</keyword>
<dbReference type="GO" id="GO:0015562">
    <property type="term" value="F:efflux transmembrane transporter activity"/>
    <property type="evidence" value="ECO:0007669"/>
    <property type="project" value="InterPro"/>
</dbReference>
<dbReference type="Gene3D" id="2.20.200.10">
    <property type="entry name" value="Outer membrane efflux proteins (OEP)"/>
    <property type="match status" value="1"/>
</dbReference>
<dbReference type="Proteomes" id="UP000054703">
    <property type="component" value="Unassembled WGS sequence"/>
</dbReference>
<dbReference type="PATRIC" id="fig|45074.5.peg.2938"/>
<dbReference type="STRING" id="45074.Lsan_2730"/>
<evidence type="ECO:0000313" key="3">
    <source>
        <dbReference type="EMBL" id="KTD56570.1"/>
    </source>
</evidence>
<accession>A0A0W0YHZ9</accession>
<dbReference type="Gene3D" id="1.20.1600.10">
    <property type="entry name" value="Outer membrane efflux proteins (OEP)"/>
    <property type="match status" value="1"/>
</dbReference>
<dbReference type="SUPFAM" id="SSF56954">
    <property type="entry name" value="Outer membrane efflux proteins (OEP)"/>
    <property type="match status" value="1"/>
</dbReference>
<keyword evidence="2" id="KW-1134">Transmembrane beta strand</keyword>
<dbReference type="AlphaFoldDB" id="A0A0W0YHZ9"/>
<dbReference type="NCBIfam" id="TIGR01845">
    <property type="entry name" value="outer_NodT"/>
    <property type="match status" value="1"/>
</dbReference>
<proteinExistence type="inferred from homology"/>
<keyword evidence="2" id="KW-0472">Membrane</keyword>